<evidence type="ECO:0000313" key="8">
    <source>
        <dbReference type="EMBL" id="SKA38944.1"/>
    </source>
</evidence>
<evidence type="ECO:0000256" key="6">
    <source>
        <dbReference type="ARBA" id="ARBA00023136"/>
    </source>
</evidence>
<proteinExistence type="inferred from homology"/>
<evidence type="ECO:0000256" key="4">
    <source>
        <dbReference type="ARBA" id="ARBA00022692"/>
    </source>
</evidence>
<organism evidence="8 9">
    <name type="scientific">Marinactinospora thermotolerans DSM 45154</name>
    <dbReference type="NCBI Taxonomy" id="1122192"/>
    <lineage>
        <taxon>Bacteria</taxon>
        <taxon>Bacillati</taxon>
        <taxon>Actinomycetota</taxon>
        <taxon>Actinomycetes</taxon>
        <taxon>Streptosporangiales</taxon>
        <taxon>Nocardiopsidaceae</taxon>
        <taxon>Marinactinospora</taxon>
    </lineage>
</organism>
<keyword evidence="3" id="KW-1003">Cell membrane</keyword>
<dbReference type="Proteomes" id="UP000190637">
    <property type="component" value="Unassembled WGS sequence"/>
</dbReference>
<dbReference type="RefSeq" id="WP_078764107.1">
    <property type="nucleotide sequence ID" value="NZ_FUWS01000021.1"/>
</dbReference>
<sequence>MTRPDVQRRPPLAFRLGRVYVQVPSLIAMTVVWALLFGELSVGVVLSGLLVSLAIVLIFPLPPVDPGLRLRPWPFLVFLGRFATDLITASVKVVGQAFAFGRLPRSSVIGVPLRSRSDLLLTMTAVTLSVIPGSVIVEVRYATSTLFVHVLGAADPAAAEAARRDVWALEERITRAFGTREDLARLEGTPVAGGTL</sequence>
<dbReference type="Pfam" id="PF01899">
    <property type="entry name" value="MNHE"/>
    <property type="match status" value="1"/>
</dbReference>
<gene>
    <name evidence="8" type="ORF">SAMN02745673_04897</name>
</gene>
<keyword evidence="5 7" id="KW-1133">Transmembrane helix</keyword>
<dbReference type="GO" id="GO:0008324">
    <property type="term" value="F:monoatomic cation transmembrane transporter activity"/>
    <property type="evidence" value="ECO:0007669"/>
    <property type="project" value="InterPro"/>
</dbReference>
<dbReference type="PANTHER" id="PTHR34584:SF1">
    <property type="entry name" value="NA(+)_H(+) ANTIPORTER SUBUNIT E1"/>
    <property type="match status" value="1"/>
</dbReference>
<dbReference type="GO" id="GO:0005886">
    <property type="term" value="C:plasma membrane"/>
    <property type="evidence" value="ECO:0007669"/>
    <property type="project" value="UniProtKB-SubCell"/>
</dbReference>
<protein>
    <submittedName>
        <fullName evidence="8">Multisubunit sodium/proton antiporter, MrpE subunit</fullName>
    </submittedName>
</protein>
<evidence type="ECO:0000313" key="9">
    <source>
        <dbReference type="Proteomes" id="UP000190637"/>
    </source>
</evidence>
<evidence type="ECO:0000256" key="5">
    <source>
        <dbReference type="ARBA" id="ARBA00022989"/>
    </source>
</evidence>
<feature type="transmembrane region" description="Helical" evidence="7">
    <location>
        <begin position="42"/>
        <end position="61"/>
    </location>
</feature>
<dbReference type="EMBL" id="FUWS01000021">
    <property type="protein sequence ID" value="SKA38944.1"/>
    <property type="molecule type" value="Genomic_DNA"/>
</dbReference>
<dbReference type="AlphaFoldDB" id="A0A1T4TEP2"/>
<dbReference type="InterPro" id="IPR002758">
    <property type="entry name" value="Cation_antiport_E"/>
</dbReference>
<dbReference type="PANTHER" id="PTHR34584">
    <property type="entry name" value="NA(+)/H(+) ANTIPORTER SUBUNIT E1"/>
    <property type="match status" value="1"/>
</dbReference>
<keyword evidence="6 7" id="KW-0472">Membrane</keyword>
<evidence type="ECO:0000256" key="1">
    <source>
        <dbReference type="ARBA" id="ARBA00004651"/>
    </source>
</evidence>
<feature type="transmembrane region" description="Helical" evidence="7">
    <location>
        <begin position="12"/>
        <end position="36"/>
    </location>
</feature>
<dbReference type="NCBIfam" id="NF006521">
    <property type="entry name" value="PRK08965.1-5"/>
    <property type="match status" value="1"/>
</dbReference>
<name>A0A1T4TEP2_9ACTN</name>
<dbReference type="OrthoDB" id="3536063at2"/>
<keyword evidence="4 7" id="KW-0812">Transmembrane</keyword>
<evidence type="ECO:0000256" key="7">
    <source>
        <dbReference type="SAM" id="Phobius"/>
    </source>
</evidence>
<evidence type="ECO:0000256" key="2">
    <source>
        <dbReference type="ARBA" id="ARBA00006228"/>
    </source>
</evidence>
<feature type="transmembrane region" description="Helical" evidence="7">
    <location>
        <begin position="73"/>
        <end position="99"/>
    </location>
</feature>
<accession>A0A1T4TEP2</accession>
<keyword evidence="9" id="KW-1185">Reference proteome</keyword>
<feature type="transmembrane region" description="Helical" evidence="7">
    <location>
        <begin position="119"/>
        <end position="137"/>
    </location>
</feature>
<evidence type="ECO:0000256" key="3">
    <source>
        <dbReference type="ARBA" id="ARBA00022475"/>
    </source>
</evidence>
<comment type="subcellular location">
    <subcellularLocation>
        <location evidence="1">Cell membrane</location>
        <topology evidence="1">Multi-pass membrane protein</topology>
    </subcellularLocation>
</comment>
<comment type="similarity">
    <text evidence="2">Belongs to the CPA3 antiporters (TC 2.A.63) subunit E family.</text>
</comment>
<reference evidence="8 9" key="1">
    <citation type="submission" date="2017-02" db="EMBL/GenBank/DDBJ databases">
        <authorList>
            <person name="Peterson S.W."/>
        </authorList>
    </citation>
    <scope>NUCLEOTIDE SEQUENCE [LARGE SCALE GENOMIC DNA]</scope>
    <source>
        <strain evidence="8 9">DSM 45154</strain>
    </source>
</reference>
<dbReference type="STRING" id="1122192.SAMN02745673_04897"/>